<evidence type="ECO:0000313" key="4">
    <source>
        <dbReference type="EMBL" id="KAF0694544.1"/>
    </source>
</evidence>
<dbReference type="GO" id="GO:0004674">
    <property type="term" value="F:protein serine/threonine kinase activity"/>
    <property type="evidence" value="ECO:0007669"/>
    <property type="project" value="TreeGrafter"/>
</dbReference>
<evidence type="ECO:0000313" key="6">
    <source>
        <dbReference type="Proteomes" id="UP000332933"/>
    </source>
</evidence>
<reference evidence="5 6" key="1">
    <citation type="submission" date="2019-03" db="EMBL/GenBank/DDBJ databases">
        <authorList>
            <person name="Gaulin E."/>
            <person name="Dumas B."/>
        </authorList>
    </citation>
    <scope>NUCLEOTIDE SEQUENCE [LARGE SCALE GENOMIC DNA]</scope>
    <source>
        <strain evidence="5">CBS 568.67</strain>
    </source>
</reference>
<keyword evidence="6" id="KW-1185">Reference proteome</keyword>
<feature type="domain" description="C2H2-type" evidence="2">
    <location>
        <begin position="956"/>
        <end position="983"/>
    </location>
</feature>
<evidence type="ECO:0000259" key="2">
    <source>
        <dbReference type="PROSITE" id="PS50157"/>
    </source>
</evidence>
<sequence length="983" mass="108845">MEPHAELEPTTVSPTPVDLFIVCDTTGSMGNYIVSLGSTIRQILPMLELLFQGRVKLHVVSYKDYCDAKHGIITHCGQRTHTNEELLAFAAKLGPIGGGDYPEAVKTALNFTLHQIDTIRETSKPAESKSLVIIYTDAPPHHALTESDYEEAEKRAIAANPNYRAGYDWIGIRNAFKDANVPVYTFHSVHGQCLKSIPFYDLLGPVVPLRNTATINITKATIGLLMHLMGCAFDHDESYNQTQVTFKGQLVSSLPLTNEDELPIGSTKLLDQTYTPFCFDTLAYMREDLSRLPLHFKSNVAFQETVYAVLDDLFTPANVLALTYNPILGKLWRLVSARRLDPRLESLNTKLSTCVPNLAGDEKAQLQKWIEESYDESEFIRETIATTGKNVSPRPCLVLEAGTPAIDIDDLRSLARAPNPGVIKAVQTILTHLQLVPEVPSGDDEDNIRYLPLDLPNARLFSFLAHLVHRGTTFSTRGAAIMAMLCALSDHALLKDRAETFLATIQGTWIPLDKPVDFPEVLSLEFIKLVKRGRRFLTETEHSVYTQLWTIYRLRLAASKPVEVTLGYVPTKTELHPDQKTLCESCGYLTSLTLMATPTQCGLCVGHGVDEAKLIQSQHEVDPTRSHMVECRACHGLYAVVRTELLNIDPKCHFCRNGVAEAPAKVECRGCLNQFLDPAGLLKSSSSDSWQCAVCVATPASARTVVAVSFDQFLEANPTWARRFDLVRQSESYVKLLFNRQLNYFKLFTQHYECIFPDDASPLVEASTTILVHGKRVHDVQAVADTLVDAILHGSLSDVCNLCFEDHLLPALESACGRCNTQVCGGCLSAWYGEVQPGRLVLQTHLTCAFCRRHPKGSTLKKFNKAACTLVRGTTTAMDTNMYYGWCVCCYGVKPMVARECAREAPHDVTNFTCTECQASDKATSGLKGVTKCPACDVPTEKTDGCNHITCTCGQHWCYVCGEGFGDDGDTYEHLYAVHSGIY</sequence>
<dbReference type="GO" id="GO:0005737">
    <property type="term" value="C:cytoplasm"/>
    <property type="evidence" value="ECO:0007669"/>
    <property type="project" value="TreeGrafter"/>
</dbReference>
<dbReference type="PROSITE" id="PS00028">
    <property type="entry name" value="ZINC_FINGER_C2H2_1"/>
    <property type="match status" value="1"/>
</dbReference>
<dbReference type="Pfam" id="PF26200">
    <property type="entry name" value="Rcat_RNF216"/>
    <property type="match status" value="1"/>
</dbReference>
<gene>
    <name evidence="5" type="primary">Aste57867_14584</name>
    <name evidence="4" type="ORF">As57867_014530</name>
    <name evidence="5" type="ORF">ASTE57867_14584</name>
</gene>
<reference evidence="4" key="2">
    <citation type="submission" date="2019-06" db="EMBL/GenBank/DDBJ databases">
        <title>Genomics analysis of Aphanomyces spp. identifies a new class of oomycete effector associated with host adaptation.</title>
        <authorList>
            <person name="Gaulin E."/>
        </authorList>
    </citation>
    <scope>NUCLEOTIDE SEQUENCE</scope>
    <source>
        <strain evidence="4">CBS 578.67</strain>
    </source>
</reference>
<protein>
    <submittedName>
        <fullName evidence="5">Aste57867_14584 protein</fullName>
    </submittedName>
</protein>
<dbReference type="GO" id="GO:0008270">
    <property type="term" value="F:zinc ion binding"/>
    <property type="evidence" value="ECO:0007669"/>
    <property type="project" value="UniProtKB-KW"/>
</dbReference>
<evidence type="ECO:0000259" key="3">
    <source>
        <dbReference type="PROSITE" id="PS50234"/>
    </source>
</evidence>
<dbReference type="InterPro" id="IPR036465">
    <property type="entry name" value="vWFA_dom_sf"/>
</dbReference>
<dbReference type="Gene3D" id="3.40.50.410">
    <property type="entry name" value="von Willebrand factor, type A domain"/>
    <property type="match status" value="1"/>
</dbReference>
<dbReference type="OrthoDB" id="70709at2759"/>
<dbReference type="PANTHER" id="PTHR47763">
    <property type="entry name" value="ALPHA-PROTEIN KINASE VWKA"/>
    <property type="match status" value="1"/>
</dbReference>
<dbReference type="PANTHER" id="PTHR47763:SF1">
    <property type="entry name" value="DUF659 DOMAIN-CONTAINING PROTEIN"/>
    <property type="match status" value="1"/>
</dbReference>
<dbReference type="EMBL" id="VJMH01005562">
    <property type="protein sequence ID" value="KAF0694544.1"/>
    <property type="molecule type" value="Genomic_DNA"/>
</dbReference>
<dbReference type="InterPro" id="IPR013087">
    <property type="entry name" value="Znf_C2H2_type"/>
</dbReference>
<dbReference type="AlphaFoldDB" id="A0A485L1U5"/>
<keyword evidence="1" id="KW-0862">Zinc</keyword>
<dbReference type="SUPFAM" id="SSF57850">
    <property type="entry name" value="RING/U-box"/>
    <property type="match status" value="1"/>
</dbReference>
<dbReference type="PROSITE" id="PS50234">
    <property type="entry name" value="VWFA"/>
    <property type="match status" value="1"/>
</dbReference>
<accession>A0A485L1U5</accession>
<dbReference type="PROSITE" id="PS50157">
    <property type="entry name" value="ZINC_FINGER_C2H2_2"/>
    <property type="match status" value="1"/>
</dbReference>
<dbReference type="EMBL" id="CAADRA010005583">
    <property type="protein sequence ID" value="VFT91403.1"/>
    <property type="molecule type" value="Genomic_DNA"/>
</dbReference>
<organism evidence="5 6">
    <name type="scientific">Aphanomyces stellatus</name>
    <dbReference type="NCBI Taxonomy" id="120398"/>
    <lineage>
        <taxon>Eukaryota</taxon>
        <taxon>Sar</taxon>
        <taxon>Stramenopiles</taxon>
        <taxon>Oomycota</taxon>
        <taxon>Saprolegniomycetes</taxon>
        <taxon>Saprolegniales</taxon>
        <taxon>Verrucalvaceae</taxon>
        <taxon>Aphanomyces</taxon>
    </lineage>
</organism>
<keyword evidence="1" id="KW-0479">Metal-binding</keyword>
<dbReference type="InterPro" id="IPR002035">
    <property type="entry name" value="VWF_A"/>
</dbReference>
<proteinExistence type="predicted"/>
<evidence type="ECO:0000313" key="5">
    <source>
        <dbReference type="EMBL" id="VFT91403.1"/>
    </source>
</evidence>
<dbReference type="SUPFAM" id="SSF53300">
    <property type="entry name" value="vWA-like"/>
    <property type="match status" value="1"/>
</dbReference>
<dbReference type="InterPro" id="IPR052969">
    <property type="entry name" value="Thr-specific_kinase-like"/>
</dbReference>
<dbReference type="Gene3D" id="1.20.120.1750">
    <property type="match status" value="1"/>
</dbReference>
<name>A0A485L1U5_9STRA</name>
<evidence type="ECO:0000256" key="1">
    <source>
        <dbReference type="PROSITE-ProRule" id="PRU00042"/>
    </source>
</evidence>
<keyword evidence="1" id="KW-0863">Zinc-finger</keyword>
<feature type="domain" description="VWFA" evidence="3">
    <location>
        <begin position="18"/>
        <end position="186"/>
    </location>
</feature>
<dbReference type="Proteomes" id="UP000332933">
    <property type="component" value="Unassembled WGS sequence"/>
</dbReference>